<gene>
    <name evidence="4" type="primary">xynB_1</name>
    <name evidence="4" type="ORF">NCTC9177_00201</name>
</gene>
<dbReference type="Proteomes" id="UP000254545">
    <property type="component" value="Unassembled WGS sequence"/>
</dbReference>
<accession>A0A7H4M7Z7</accession>
<dbReference type="GO" id="GO:0005975">
    <property type="term" value="P:carbohydrate metabolic process"/>
    <property type="evidence" value="ECO:0007669"/>
    <property type="project" value="InterPro"/>
</dbReference>
<comment type="caution">
    <text evidence="4">The sequence shown here is derived from an EMBL/GenBank/DDBJ whole genome shotgun (WGS) entry which is preliminary data.</text>
</comment>
<protein>
    <submittedName>
        <fullName evidence="4">Xylan 1,4-beta-xylosidase</fullName>
        <ecNumber evidence="4">3.2.1.37</ecNumber>
    </submittedName>
</protein>
<dbReference type="Pfam" id="PF04616">
    <property type="entry name" value="Glyco_hydro_43"/>
    <property type="match status" value="1"/>
</dbReference>
<dbReference type="EC" id="3.2.1.37" evidence="4"/>
<keyword evidence="2 4" id="KW-0378">Hydrolase</keyword>
<dbReference type="EMBL" id="UGKR01000003">
    <property type="protein sequence ID" value="STS86447.1"/>
    <property type="molecule type" value="Genomic_DNA"/>
</dbReference>
<dbReference type="AlphaFoldDB" id="A0A7H4M7Z7"/>
<organism evidence="4 5">
    <name type="scientific">Klebsiella variicola</name>
    <dbReference type="NCBI Taxonomy" id="244366"/>
    <lineage>
        <taxon>Bacteria</taxon>
        <taxon>Pseudomonadati</taxon>
        <taxon>Pseudomonadota</taxon>
        <taxon>Gammaproteobacteria</taxon>
        <taxon>Enterobacterales</taxon>
        <taxon>Enterobacteriaceae</taxon>
        <taxon>Klebsiella/Raoultella group</taxon>
        <taxon>Klebsiella</taxon>
        <taxon>Klebsiella pneumoniae complex</taxon>
    </lineage>
</organism>
<evidence type="ECO:0000256" key="2">
    <source>
        <dbReference type="ARBA" id="ARBA00022801"/>
    </source>
</evidence>
<dbReference type="SUPFAM" id="SSF75005">
    <property type="entry name" value="Arabinanase/levansucrase/invertase"/>
    <property type="match status" value="1"/>
</dbReference>
<reference evidence="4 5" key="1">
    <citation type="submission" date="2018-06" db="EMBL/GenBank/DDBJ databases">
        <authorList>
            <consortium name="Pathogen Informatics"/>
            <person name="Doyle S."/>
        </authorList>
    </citation>
    <scope>NUCLEOTIDE SEQUENCE [LARGE SCALE GENOMIC DNA]</scope>
    <source>
        <strain evidence="4 5">NCTC9177</strain>
    </source>
</reference>
<evidence type="ECO:0000256" key="1">
    <source>
        <dbReference type="ARBA" id="ARBA00009865"/>
    </source>
</evidence>
<proteinExistence type="inferred from homology"/>
<dbReference type="GO" id="GO:0009044">
    <property type="term" value="F:xylan 1,4-beta-xylosidase activity"/>
    <property type="evidence" value="ECO:0007669"/>
    <property type="project" value="UniProtKB-EC"/>
</dbReference>
<evidence type="ECO:0000313" key="4">
    <source>
        <dbReference type="EMBL" id="STS86447.1"/>
    </source>
</evidence>
<dbReference type="Gene3D" id="2.115.10.20">
    <property type="entry name" value="Glycosyl hydrolase domain, family 43"/>
    <property type="match status" value="1"/>
</dbReference>
<name>A0A7H4M7Z7_KLEVA</name>
<evidence type="ECO:0000256" key="3">
    <source>
        <dbReference type="ARBA" id="ARBA00023295"/>
    </source>
</evidence>
<evidence type="ECO:0000313" key="5">
    <source>
        <dbReference type="Proteomes" id="UP000254545"/>
    </source>
</evidence>
<comment type="similarity">
    <text evidence="1">Belongs to the glycosyl hydrolase 43 family.</text>
</comment>
<sequence>MIQNPVFRGFNPDPCICRRGDDYYVAYHHLNGFPDYRFIIQGILKHWQLLTHVLTDDNNPDLKKLPSAKGIWAQA</sequence>
<keyword evidence="3 4" id="KW-0326">Glycosidase</keyword>
<dbReference type="InterPro" id="IPR006710">
    <property type="entry name" value="Glyco_hydro_43"/>
</dbReference>
<dbReference type="InterPro" id="IPR023296">
    <property type="entry name" value="Glyco_hydro_beta-prop_sf"/>
</dbReference>